<dbReference type="InterPro" id="IPR001680">
    <property type="entry name" value="WD40_rpt"/>
</dbReference>
<evidence type="ECO:0000256" key="9">
    <source>
        <dbReference type="ARBA" id="ARBA00023136"/>
    </source>
</evidence>
<dbReference type="GO" id="GO:0098703">
    <property type="term" value="P:calcium ion import across plasma membrane"/>
    <property type="evidence" value="ECO:0007669"/>
    <property type="project" value="TreeGrafter"/>
</dbReference>
<dbReference type="SMART" id="SM00248">
    <property type="entry name" value="ANK"/>
    <property type="match status" value="1"/>
</dbReference>
<dbReference type="SMART" id="SM00320">
    <property type="entry name" value="WD40"/>
    <property type="match status" value="4"/>
</dbReference>
<keyword evidence="10" id="KW-0407">Ion channel</keyword>
<evidence type="ECO:0000256" key="3">
    <source>
        <dbReference type="ARBA" id="ARBA00022568"/>
    </source>
</evidence>
<evidence type="ECO:0000256" key="1">
    <source>
        <dbReference type="ARBA" id="ARBA00004141"/>
    </source>
</evidence>
<dbReference type="Pfam" id="PF00400">
    <property type="entry name" value="WD40"/>
    <property type="match status" value="1"/>
</dbReference>
<evidence type="ECO:0000256" key="7">
    <source>
        <dbReference type="ARBA" id="ARBA00022989"/>
    </source>
</evidence>
<comment type="caution">
    <text evidence="16">The sequence shown here is derived from an EMBL/GenBank/DDBJ whole genome shotgun (WGS) entry which is preliminary data.</text>
</comment>
<keyword evidence="11" id="KW-0040">ANK repeat</keyword>
<feature type="compositionally biased region" description="Basic residues" evidence="13">
    <location>
        <begin position="1236"/>
        <end position="1246"/>
    </location>
</feature>
<dbReference type="PANTHER" id="PTHR10582">
    <property type="entry name" value="TRANSIENT RECEPTOR POTENTIAL ION CHANNEL PROTEIN"/>
    <property type="match status" value="1"/>
</dbReference>
<keyword evidence="8" id="KW-0406">Ion transport</keyword>
<dbReference type="GO" id="GO:0005216">
    <property type="term" value="F:monoatomic ion channel activity"/>
    <property type="evidence" value="ECO:0007669"/>
    <property type="project" value="InterPro"/>
</dbReference>
<feature type="repeat" description="WD" evidence="12">
    <location>
        <begin position="538"/>
        <end position="579"/>
    </location>
</feature>
<keyword evidence="3" id="KW-0106">Calcium</keyword>
<dbReference type="InterPro" id="IPR015943">
    <property type="entry name" value="WD40/YVTN_repeat-like_dom_sf"/>
</dbReference>
<dbReference type="PANTHER" id="PTHR10582:SF2">
    <property type="entry name" value="INACTIVE"/>
    <property type="match status" value="1"/>
</dbReference>
<evidence type="ECO:0000256" key="14">
    <source>
        <dbReference type="SAM" id="Phobius"/>
    </source>
</evidence>
<dbReference type="InterPro" id="IPR002110">
    <property type="entry name" value="Ankyrin_rpt"/>
</dbReference>
<evidence type="ECO:0000256" key="11">
    <source>
        <dbReference type="PROSITE-ProRule" id="PRU00023"/>
    </source>
</evidence>
<evidence type="ECO:0000256" key="10">
    <source>
        <dbReference type="ARBA" id="ARBA00023303"/>
    </source>
</evidence>
<dbReference type="EMBL" id="LSYV01000011">
    <property type="protein sequence ID" value="KXZ52083.1"/>
    <property type="molecule type" value="Genomic_DNA"/>
</dbReference>
<dbReference type="OrthoDB" id="529263at2759"/>
<organism evidence="16 17">
    <name type="scientific">Gonium pectorale</name>
    <name type="common">Green alga</name>
    <dbReference type="NCBI Taxonomy" id="33097"/>
    <lineage>
        <taxon>Eukaryota</taxon>
        <taxon>Viridiplantae</taxon>
        <taxon>Chlorophyta</taxon>
        <taxon>core chlorophytes</taxon>
        <taxon>Chlorophyceae</taxon>
        <taxon>CS clade</taxon>
        <taxon>Chlamydomonadales</taxon>
        <taxon>Volvocaceae</taxon>
        <taxon>Gonium</taxon>
    </lineage>
</organism>
<keyword evidence="5 14" id="KW-0812">Transmembrane</keyword>
<gene>
    <name evidence="16" type="ORF">GPECTOR_10g1106</name>
</gene>
<keyword evidence="4 12" id="KW-0853">WD repeat</keyword>
<feature type="transmembrane region" description="Helical" evidence="14">
    <location>
        <begin position="863"/>
        <end position="883"/>
    </location>
</feature>
<feature type="transmembrane region" description="Helical" evidence="14">
    <location>
        <begin position="943"/>
        <end position="964"/>
    </location>
</feature>
<dbReference type="GO" id="GO:0005886">
    <property type="term" value="C:plasma membrane"/>
    <property type="evidence" value="ECO:0007669"/>
    <property type="project" value="TreeGrafter"/>
</dbReference>
<dbReference type="PROSITE" id="PS50082">
    <property type="entry name" value="WD_REPEATS_2"/>
    <property type="match status" value="1"/>
</dbReference>
<dbReference type="Pfam" id="PF00520">
    <property type="entry name" value="Ion_trans"/>
    <property type="match status" value="1"/>
</dbReference>
<dbReference type="PROSITE" id="PS50294">
    <property type="entry name" value="WD_REPEATS_REGION"/>
    <property type="match status" value="1"/>
</dbReference>
<proteinExistence type="predicted"/>
<feature type="region of interest" description="Disordered" evidence="13">
    <location>
        <begin position="1222"/>
        <end position="1248"/>
    </location>
</feature>
<evidence type="ECO:0000256" key="13">
    <source>
        <dbReference type="SAM" id="MobiDB-lite"/>
    </source>
</evidence>
<dbReference type="Gene3D" id="1.10.287.70">
    <property type="match status" value="1"/>
</dbReference>
<reference evidence="17" key="1">
    <citation type="journal article" date="2016" name="Nat. Commun.">
        <title>The Gonium pectorale genome demonstrates co-option of cell cycle regulation during the evolution of multicellularity.</title>
        <authorList>
            <person name="Hanschen E.R."/>
            <person name="Marriage T.N."/>
            <person name="Ferris P.J."/>
            <person name="Hamaji T."/>
            <person name="Toyoda A."/>
            <person name="Fujiyama A."/>
            <person name="Neme R."/>
            <person name="Noguchi H."/>
            <person name="Minakuchi Y."/>
            <person name="Suzuki M."/>
            <person name="Kawai-Toyooka H."/>
            <person name="Smith D.R."/>
            <person name="Sparks H."/>
            <person name="Anderson J."/>
            <person name="Bakaric R."/>
            <person name="Luria V."/>
            <person name="Karger A."/>
            <person name="Kirschner M.W."/>
            <person name="Durand P.M."/>
            <person name="Michod R.E."/>
            <person name="Nozaki H."/>
            <person name="Olson B.J."/>
        </authorList>
    </citation>
    <scope>NUCLEOTIDE SEQUENCE [LARGE SCALE GENOMIC DNA]</scope>
    <source>
        <strain evidence="17">NIES-2863</strain>
    </source>
</reference>
<evidence type="ECO:0000256" key="2">
    <source>
        <dbReference type="ARBA" id="ARBA00022448"/>
    </source>
</evidence>
<keyword evidence="9 14" id="KW-0472">Membrane</keyword>
<dbReference type="PROSITE" id="PS50088">
    <property type="entry name" value="ANK_REPEAT"/>
    <property type="match status" value="1"/>
</dbReference>
<dbReference type="STRING" id="33097.A0A150GQM5"/>
<keyword evidence="3" id="KW-0109">Calcium transport</keyword>
<feature type="repeat" description="ANK" evidence="11">
    <location>
        <begin position="714"/>
        <end position="738"/>
    </location>
</feature>
<dbReference type="PROSITE" id="PS00678">
    <property type="entry name" value="WD_REPEATS_1"/>
    <property type="match status" value="1"/>
</dbReference>
<keyword evidence="17" id="KW-1185">Reference proteome</keyword>
<evidence type="ECO:0000259" key="15">
    <source>
        <dbReference type="Pfam" id="PF00520"/>
    </source>
</evidence>
<protein>
    <recommendedName>
        <fullName evidence="15">Ion transport domain-containing protein</fullName>
    </recommendedName>
</protein>
<dbReference type="InterPro" id="IPR019775">
    <property type="entry name" value="WD40_repeat_CS"/>
</dbReference>
<feature type="transmembrane region" description="Helical" evidence="14">
    <location>
        <begin position="1011"/>
        <end position="1034"/>
    </location>
</feature>
<evidence type="ECO:0000256" key="4">
    <source>
        <dbReference type="ARBA" id="ARBA00022574"/>
    </source>
</evidence>
<dbReference type="AlphaFoldDB" id="A0A150GQM5"/>
<feature type="domain" description="Ion transport" evidence="15">
    <location>
        <begin position="907"/>
        <end position="1117"/>
    </location>
</feature>
<evidence type="ECO:0000313" key="17">
    <source>
        <dbReference type="Proteomes" id="UP000075714"/>
    </source>
</evidence>
<dbReference type="InterPro" id="IPR024862">
    <property type="entry name" value="TRPV"/>
</dbReference>
<evidence type="ECO:0000256" key="8">
    <source>
        <dbReference type="ARBA" id="ARBA00023065"/>
    </source>
</evidence>
<dbReference type="InterPro" id="IPR011047">
    <property type="entry name" value="Quinoprotein_ADH-like_sf"/>
</dbReference>
<keyword evidence="6" id="KW-0677">Repeat</keyword>
<accession>A0A150GQM5</accession>
<dbReference type="PROSITE" id="PS50297">
    <property type="entry name" value="ANK_REP_REGION"/>
    <property type="match status" value="1"/>
</dbReference>
<name>A0A150GQM5_GONPE</name>
<evidence type="ECO:0000256" key="5">
    <source>
        <dbReference type="ARBA" id="ARBA00022692"/>
    </source>
</evidence>
<dbReference type="InterPro" id="IPR005821">
    <property type="entry name" value="Ion_trans_dom"/>
</dbReference>
<feature type="transmembrane region" description="Helical" evidence="14">
    <location>
        <begin position="1080"/>
        <end position="1106"/>
    </location>
</feature>
<evidence type="ECO:0000256" key="12">
    <source>
        <dbReference type="PROSITE-ProRule" id="PRU00221"/>
    </source>
</evidence>
<feature type="region of interest" description="Disordered" evidence="13">
    <location>
        <begin position="268"/>
        <end position="289"/>
    </location>
</feature>
<dbReference type="Gene3D" id="2.130.10.10">
    <property type="entry name" value="YVTN repeat-like/Quinoprotein amine dehydrogenase"/>
    <property type="match status" value="2"/>
</dbReference>
<evidence type="ECO:0000313" key="16">
    <source>
        <dbReference type="EMBL" id="KXZ52083.1"/>
    </source>
</evidence>
<evidence type="ECO:0000256" key="6">
    <source>
        <dbReference type="ARBA" id="ARBA00022737"/>
    </source>
</evidence>
<comment type="subcellular location">
    <subcellularLocation>
        <location evidence="1">Membrane</location>
        <topology evidence="1">Multi-pass membrane protein</topology>
    </subcellularLocation>
</comment>
<feature type="transmembrane region" description="Helical" evidence="14">
    <location>
        <begin position="1054"/>
        <end position="1073"/>
    </location>
</feature>
<keyword evidence="2" id="KW-0813">Transport</keyword>
<keyword evidence="7 14" id="KW-1133">Transmembrane helix</keyword>
<dbReference type="Proteomes" id="UP000075714">
    <property type="component" value="Unassembled WGS sequence"/>
</dbReference>
<sequence length="1269" mass="135058">MATTSYSDGSLQKWKLEVCGAAVLEDGSLAVTSAQLEAEQAEVLLWRPEANQPPLALVQADMATGYLDSVDITRVRRRPGPQAKHPRPAVAGLAKGPAETMTLVAATGLRGVLYVWEGDSGALLYSAAVSEDMRSCCRFSPCGAFLLLGGYASGELILVESLHGQELMRVHTVQEPGDFNTPASCFFLPDQPPRASLRPRQPGTVEADHVGAKGATPVALHGQPPGYPAFESRYYDVQYATSGDRRVIGASGSAASAASGDGGCGKGLPGLMGSRGSRNKVSDSSGFTQTGAELKVEAGTGSESGSGSDQAFPTRLGAVCADGSLRLFDLGGDAFDDGLAKDDRMSLVYDADVSDDGTIVAVVYGEAGDGEARPPELRVFNFATGELLLEVPHEREGTYGMFVQLSGVAALARAADGGGAAGLVGKAAAALSDKHVHIFDLQNGGRLLDIDTGHGYNGVCPRFNAAFDRMLTSCSAGDAWIGLWDVVTGQLIARHTAVHREVVFDAMFSADGTKGVSAACDKTAAIFEADTGKVLKRFVGHGHWVRCAVLSPDEKSLATCSNDCTARLWDVAKATCLHVVRGFGQTVTSVVWAHPTWLVGAARDGRILGFNLQTGTSLPLHVGGPVTGGGEGAAIDSAEKLSLLPASASSGGSKLPGMLAITRNGSVLTLNLAPRQPLPHQVRNEYVKGVWTLDHVATLARAFPGLALVPEGAGGDTLLHWAVERGDEKLLRVLVTSGGAIARAPLPANAHAWSRLAEHMPQELTRFLLALSVTEATDARGAPTVLVPAGDGSKQLRTLGSQPVVPSLCGLPYMAAASPDPEATPFGALVTHGLSEALESDIGFAVLSHKWETFAGAIYRRHAWQYCVFLVLYIAATTAGVLWDPHVDRGDMYGGSGGRLGRSVGRGILEGLVLVLNTYFLYGELKSLVRRGARRYFKGYTGLWNVLELVSGSMVWLIVLLQVIGSVEEARWLMSGCTVLLGVRLIKVASGFEGTGIYVQIILRIVVDLRYFLLIVAVTLVTYALAFRQVMVYFEQVAGEEGISEDFRSSFSGFPASLLTVYYFMTIGISSYAQGSARFVWYLHVLLGSFSFLVSIIMLNLIIAIMSDTYTVVQQHARSEWLLLKARLVAEIESELPGSFFEDLDRCCPRWLHVVNLKRSSGPGAASLLETVRGATIRQALNKDVTESRQELVQRLDALGEGLRALQGDVARLAEAMSSAERAATVHTKPPAQPPHCHRARSRHSSPSHLLAREAHEAVGMSYVPDTKT</sequence>
<dbReference type="SUPFAM" id="SSF50998">
    <property type="entry name" value="Quinoprotein alcohol dehydrogenase-like"/>
    <property type="match status" value="1"/>
</dbReference>